<proteinExistence type="predicted"/>
<feature type="domain" description="ZP" evidence="3">
    <location>
        <begin position="602"/>
        <end position="872"/>
    </location>
</feature>
<dbReference type="PANTHER" id="PTHR47130">
    <property type="entry name" value="SI:DKEY-19B23.11-RELATED"/>
    <property type="match status" value="1"/>
</dbReference>
<dbReference type="InterPro" id="IPR058876">
    <property type="entry name" value="Ig-like_ZP"/>
</dbReference>
<dbReference type="Pfam" id="PF23344">
    <property type="entry name" value="ZP-N"/>
    <property type="match status" value="1"/>
</dbReference>
<evidence type="ECO:0000313" key="4">
    <source>
        <dbReference type="EMBL" id="KAF7690540.1"/>
    </source>
</evidence>
<keyword evidence="1" id="KW-1015">Disulfide bond</keyword>
<dbReference type="PANTHER" id="PTHR47130:SF3">
    <property type="entry name" value="ZONA PELLUCIDA PROTEIN"/>
    <property type="match status" value="1"/>
</dbReference>
<evidence type="ECO:0000313" key="5">
    <source>
        <dbReference type="Proteomes" id="UP000606274"/>
    </source>
</evidence>
<keyword evidence="2" id="KW-0732">Signal</keyword>
<name>A0A8T0AEH6_SILME</name>
<organism evidence="4 5">
    <name type="scientific">Silurus meridionalis</name>
    <name type="common">Southern catfish</name>
    <name type="synonym">Silurus soldatovi meridionalis</name>
    <dbReference type="NCBI Taxonomy" id="175797"/>
    <lineage>
        <taxon>Eukaryota</taxon>
        <taxon>Metazoa</taxon>
        <taxon>Chordata</taxon>
        <taxon>Craniata</taxon>
        <taxon>Vertebrata</taxon>
        <taxon>Euteleostomi</taxon>
        <taxon>Actinopterygii</taxon>
        <taxon>Neopterygii</taxon>
        <taxon>Teleostei</taxon>
        <taxon>Ostariophysi</taxon>
        <taxon>Siluriformes</taxon>
        <taxon>Siluridae</taxon>
        <taxon>Silurus</taxon>
    </lineage>
</organism>
<reference evidence="4" key="1">
    <citation type="submission" date="2020-08" db="EMBL/GenBank/DDBJ databases">
        <title>Chromosome-level assembly of Southern catfish (Silurus meridionalis) provides insights into visual adaptation to the nocturnal and benthic lifestyles.</title>
        <authorList>
            <person name="Zhang Y."/>
            <person name="Wang D."/>
            <person name="Peng Z."/>
        </authorList>
    </citation>
    <scope>NUCLEOTIDE SEQUENCE</scope>
    <source>
        <strain evidence="4">SWU-2019-XX</strain>
        <tissue evidence="4">Muscle</tissue>
    </source>
</reference>
<dbReference type="InterPro" id="IPR055356">
    <property type="entry name" value="ZP-N"/>
</dbReference>
<dbReference type="OrthoDB" id="9944868at2759"/>
<dbReference type="InterPro" id="IPR055355">
    <property type="entry name" value="ZP-C"/>
</dbReference>
<dbReference type="Gene3D" id="2.60.40.4100">
    <property type="entry name" value="Zona pellucida, ZP-C domain"/>
    <property type="match status" value="1"/>
</dbReference>
<feature type="chain" id="PRO_5035761649" description="ZP domain-containing protein" evidence="2">
    <location>
        <begin position="19"/>
        <end position="906"/>
    </location>
</feature>
<dbReference type="Gene3D" id="2.60.40.3210">
    <property type="entry name" value="Zona pellucida, ZP-N domain"/>
    <property type="match status" value="1"/>
</dbReference>
<feature type="signal peptide" evidence="2">
    <location>
        <begin position="1"/>
        <end position="18"/>
    </location>
</feature>
<keyword evidence="5" id="KW-1185">Reference proteome</keyword>
<evidence type="ECO:0000259" key="3">
    <source>
        <dbReference type="PROSITE" id="PS51034"/>
    </source>
</evidence>
<dbReference type="EMBL" id="JABFDY010000023">
    <property type="protein sequence ID" value="KAF7690540.1"/>
    <property type="molecule type" value="Genomic_DNA"/>
</dbReference>
<evidence type="ECO:0000256" key="1">
    <source>
        <dbReference type="ARBA" id="ARBA00023157"/>
    </source>
</evidence>
<dbReference type="PROSITE" id="PS51034">
    <property type="entry name" value="ZP_2"/>
    <property type="match status" value="1"/>
</dbReference>
<gene>
    <name evidence="4" type="ORF">HF521_012344</name>
</gene>
<dbReference type="SMART" id="SM00241">
    <property type="entry name" value="ZP"/>
    <property type="match status" value="1"/>
</dbReference>
<dbReference type="Pfam" id="PF00100">
    <property type="entry name" value="Zona_pellucida"/>
    <property type="match status" value="1"/>
</dbReference>
<dbReference type="Pfam" id="PF26562">
    <property type="entry name" value="Ig-like"/>
    <property type="match status" value="1"/>
</dbReference>
<dbReference type="Proteomes" id="UP000606274">
    <property type="component" value="Unassembled WGS sequence"/>
</dbReference>
<evidence type="ECO:0000256" key="2">
    <source>
        <dbReference type="SAM" id="SignalP"/>
    </source>
</evidence>
<comment type="caution">
    <text evidence="4">The sequence shown here is derived from an EMBL/GenBank/DDBJ whole genome shotgun (WGS) entry which is preliminary data.</text>
</comment>
<sequence length="906" mass="102612">MAPFYELCTLMLLGIALGSKAFSQRAGLTLECLGNVMKLSLDRSLSLGRQLEVEAINGSQAVKLTETLAIQCGYSIESDPWGNSRLYMSLLSCFVHNHADAVFDIGLRLQLYGNQMSDVLEVEKTCEYDRWVSREIFCERNFMEVSVHRVHHDINMHKQLGGAVSGINRLSADQQASNTLSNIWRMVFYTPKEKAMILEDVQKAGYGVLMTPTRLVLRSPYNTPETYVEDVNGVQMEFLQVSTYLKRAWSVTIIDSTAVCPTGGLHFTSELITWYMPHYIMALKTGPEHQILEMFMGINGKRLNQTEMEAKGYTMKTTELQIIISLPIGGPDGYYKSIAVDYEYHITYSIEPMLEMLWQDGLKPELTRYKVHYPIITPPEPRPLLVLDSKYPADSEVFSIMLGSFLPDVELLNITLSTGVISVEEANRKGFNLQEHLFPDGSKAFSIHVPFSDPAVLRTNINPMNIVYSFSITFGLLVLPDYTPFSHSAVVEATRKDISTLTMNGICDDKNFYITIGQWKQDVQYRVRVGMRDLTADLYKEYGVQENGTHVYMAVPFLAQDVLFEKADLSSLRARIDVVISYNSWQFKNFSMACTFPLIMTECLPNGSITALIVKVESATQMVPSQLTLRDPSCKPAFSNSRFAYFSFNTNSCQTTRTFHEGIMTYRNRIAMSDGTAVAQMLQNATINGPEYRVGVVCNYKLTKTLAVAFSTGPQATELRADPGFGELNVRMRLAQDASYGSFYIDEDYPVMQYLQHPLYFEVELMQSIDPQIHLVLENCWASANHGGSTLSWDLVVNGCANPGDRYRIVFYPFTADARVPFPSHVRRFRIDMFTFVKDDMPLRDQMLIRCETVLCDVHQTDGVCNRRCPSSTSEDVKRGRRTMGREQHRMWVSSGKIFLTSSQLQ</sequence>
<protein>
    <recommendedName>
        <fullName evidence="3">ZP domain-containing protein</fullName>
    </recommendedName>
</protein>
<dbReference type="InterPro" id="IPR042235">
    <property type="entry name" value="ZP-C_dom"/>
</dbReference>
<dbReference type="AlphaFoldDB" id="A0A8T0AEH6"/>
<dbReference type="InterPro" id="IPR001507">
    <property type="entry name" value="ZP_dom"/>
</dbReference>
<accession>A0A8T0AEH6</accession>